<dbReference type="EMBL" id="CP063458">
    <property type="protein sequence ID" value="QOV87712.1"/>
    <property type="molecule type" value="Genomic_DNA"/>
</dbReference>
<evidence type="ECO:0000256" key="2">
    <source>
        <dbReference type="SAM" id="SignalP"/>
    </source>
</evidence>
<dbReference type="SMART" id="SM00228">
    <property type="entry name" value="PDZ"/>
    <property type="match status" value="1"/>
</dbReference>
<dbReference type="SUPFAM" id="SSF50156">
    <property type="entry name" value="PDZ domain-like"/>
    <property type="match status" value="1"/>
</dbReference>
<accession>A0A7M2WRD8</accession>
<dbReference type="Proteomes" id="UP000593765">
    <property type="component" value="Chromosome"/>
</dbReference>
<gene>
    <name evidence="4" type="ORF">IPV69_15620</name>
</gene>
<feature type="region of interest" description="Disordered" evidence="1">
    <location>
        <begin position="31"/>
        <end position="56"/>
    </location>
</feature>
<dbReference type="InterPro" id="IPR036034">
    <property type="entry name" value="PDZ_sf"/>
</dbReference>
<feature type="signal peptide" evidence="2">
    <location>
        <begin position="1"/>
        <end position="27"/>
    </location>
</feature>
<feature type="domain" description="PDZ" evidence="3">
    <location>
        <begin position="421"/>
        <end position="501"/>
    </location>
</feature>
<sequence>MPRIFIARTVVNPIIALLLVLSGTVVAAPATRPATSPTTKPASSQPLAANPTATQPAAHKLSAAEARALEKKVLELTRKSIDLLKKNKVSEAEPVLKEALLLDPSHITNLYNYACLLALKGEKDSAVLYLEKAADAGWVDFIHLDRDPDLDSLRELPAFKKFVGNKPQYQKRSAEKVIATLREQFGDSYLYELDAERKLIFATNTDKTTLDELKHWLTAQAASQWAQLFEHKPDAYISVVVPSAADYKKIVKMPGVGGFYNDTAKLLICQRMGQTMTHEFTHALHAGDKAPLGQDHPIWIVEGIASLFEAAQFEGEKLVPKDNFRLNMLQNANRGKKLIPLAALMAMEQPEFVKKANLAYGQASSVMLYLYEKNLLRPFYDTYKKSFDKDESGKLALEAVTKQPLAEFEKTWTAWMMARKPVPSSTGGDGVVIGARLGDGNDGIKIEQIVPNGPAAKAGLKDGDVLVGIADAQVRDYQSFVPMLIQFKPGDEVMLKIRREGKYLELPITLGKRSELLVPQATPREPPRAGPQTRPGNRPASPKP</sequence>
<dbReference type="Gene3D" id="1.25.40.10">
    <property type="entry name" value="Tetratricopeptide repeat domain"/>
    <property type="match status" value="1"/>
</dbReference>
<keyword evidence="2" id="KW-0732">Signal</keyword>
<protein>
    <submittedName>
        <fullName evidence="4">PDZ domain-containing protein</fullName>
    </submittedName>
</protein>
<name>A0A7M2WRD8_9BACT</name>
<dbReference type="InterPro" id="IPR011464">
    <property type="entry name" value="DUF1570"/>
</dbReference>
<reference evidence="4 5" key="1">
    <citation type="submission" date="2020-10" db="EMBL/GenBank/DDBJ databases">
        <title>Wide distribution of Phycisphaera-like planctomycetes from WD2101 soil group in peatlands and genome analysis of the first cultivated representative.</title>
        <authorList>
            <person name="Dedysh S.N."/>
            <person name="Beletsky A.V."/>
            <person name="Ivanova A."/>
            <person name="Kulichevskaya I.S."/>
            <person name="Suzina N.E."/>
            <person name="Philippov D.A."/>
            <person name="Rakitin A.L."/>
            <person name="Mardanov A.V."/>
            <person name="Ravin N.V."/>
        </authorList>
    </citation>
    <scope>NUCLEOTIDE SEQUENCE [LARGE SCALE GENOMIC DNA]</scope>
    <source>
        <strain evidence="4 5">M1803</strain>
    </source>
</reference>
<organism evidence="4 5">
    <name type="scientific">Humisphaera borealis</name>
    <dbReference type="NCBI Taxonomy" id="2807512"/>
    <lineage>
        <taxon>Bacteria</taxon>
        <taxon>Pseudomonadati</taxon>
        <taxon>Planctomycetota</taxon>
        <taxon>Phycisphaerae</taxon>
        <taxon>Tepidisphaerales</taxon>
        <taxon>Tepidisphaeraceae</taxon>
        <taxon>Humisphaera</taxon>
    </lineage>
</organism>
<dbReference type="Pfam" id="PF13180">
    <property type="entry name" value="PDZ_2"/>
    <property type="match status" value="1"/>
</dbReference>
<evidence type="ECO:0000259" key="3">
    <source>
        <dbReference type="PROSITE" id="PS50106"/>
    </source>
</evidence>
<dbReference type="Pfam" id="PF07607">
    <property type="entry name" value="DUF1570"/>
    <property type="match status" value="1"/>
</dbReference>
<feature type="chain" id="PRO_5034753065" evidence="2">
    <location>
        <begin position="28"/>
        <end position="544"/>
    </location>
</feature>
<dbReference type="Gene3D" id="2.30.42.10">
    <property type="match status" value="1"/>
</dbReference>
<dbReference type="InterPro" id="IPR001478">
    <property type="entry name" value="PDZ"/>
</dbReference>
<dbReference type="RefSeq" id="WP_206290622.1">
    <property type="nucleotide sequence ID" value="NZ_CP063458.1"/>
</dbReference>
<proteinExistence type="predicted"/>
<evidence type="ECO:0000313" key="5">
    <source>
        <dbReference type="Proteomes" id="UP000593765"/>
    </source>
</evidence>
<dbReference type="AlphaFoldDB" id="A0A7M2WRD8"/>
<dbReference type="SUPFAM" id="SSF48452">
    <property type="entry name" value="TPR-like"/>
    <property type="match status" value="1"/>
</dbReference>
<dbReference type="NCBIfam" id="NF047558">
    <property type="entry name" value="TPR_END_plus"/>
    <property type="match status" value="1"/>
</dbReference>
<dbReference type="InterPro" id="IPR011990">
    <property type="entry name" value="TPR-like_helical_dom_sf"/>
</dbReference>
<dbReference type="PROSITE" id="PS50106">
    <property type="entry name" value="PDZ"/>
    <property type="match status" value="1"/>
</dbReference>
<feature type="region of interest" description="Disordered" evidence="1">
    <location>
        <begin position="514"/>
        <end position="544"/>
    </location>
</feature>
<evidence type="ECO:0000313" key="4">
    <source>
        <dbReference type="EMBL" id="QOV87712.1"/>
    </source>
</evidence>
<feature type="compositionally biased region" description="Low complexity" evidence="1">
    <location>
        <begin position="31"/>
        <end position="46"/>
    </location>
</feature>
<evidence type="ECO:0000256" key="1">
    <source>
        <dbReference type="SAM" id="MobiDB-lite"/>
    </source>
</evidence>
<keyword evidence="5" id="KW-1185">Reference proteome</keyword>
<dbReference type="KEGG" id="hbs:IPV69_15620"/>